<organism evidence="1">
    <name type="scientific">Pararge aegeria</name>
    <name type="common">speckled wood butterfly</name>
    <dbReference type="NCBI Taxonomy" id="116150"/>
    <lineage>
        <taxon>Eukaryota</taxon>
        <taxon>Metazoa</taxon>
        <taxon>Ecdysozoa</taxon>
        <taxon>Arthropoda</taxon>
        <taxon>Hexapoda</taxon>
        <taxon>Insecta</taxon>
        <taxon>Pterygota</taxon>
        <taxon>Neoptera</taxon>
        <taxon>Endopterygota</taxon>
        <taxon>Lepidoptera</taxon>
        <taxon>Glossata</taxon>
        <taxon>Ditrysia</taxon>
        <taxon>Papilionoidea</taxon>
        <taxon>Nymphalidae</taxon>
        <taxon>Satyrinae</taxon>
        <taxon>Satyrini</taxon>
        <taxon>Parargina</taxon>
        <taxon>Pararge</taxon>
    </lineage>
</organism>
<accession>S4PWJ0</accession>
<reference evidence="1" key="1">
    <citation type="journal article" date="2013" name="BMC Genomics">
        <title>Unscrambling butterfly oogenesis.</title>
        <authorList>
            <person name="Carter J.M."/>
            <person name="Baker S.C."/>
            <person name="Pink R."/>
            <person name="Carter D.R."/>
            <person name="Collins A."/>
            <person name="Tomlin J."/>
            <person name="Gibbs M."/>
            <person name="Breuker C.J."/>
        </authorList>
    </citation>
    <scope>NUCLEOTIDE SEQUENCE</scope>
    <source>
        <tissue evidence="1">Ovary</tissue>
    </source>
</reference>
<reference evidence="1" key="2">
    <citation type="submission" date="2013-05" db="EMBL/GenBank/DDBJ databases">
        <authorList>
            <person name="Carter J.-M."/>
            <person name="Baker S.C."/>
            <person name="Pink R."/>
            <person name="Carter D.R.F."/>
            <person name="Collins A."/>
            <person name="Tomlin J."/>
            <person name="Gibbs M."/>
            <person name="Breuker C.J."/>
        </authorList>
    </citation>
    <scope>NUCLEOTIDE SEQUENCE</scope>
    <source>
        <tissue evidence="1">Ovary</tissue>
    </source>
</reference>
<protein>
    <submittedName>
        <fullName evidence="1">Uncharacterized protein</fullName>
    </submittedName>
</protein>
<evidence type="ECO:0000313" key="1">
    <source>
        <dbReference type="EMBL" id="JAA85857.1"/>
    </source>
</evidence>
<dbReference type="AlphaFoldDB" id="S4PWJ0"/>
<proteinExistence type="predicted"/>
<name>S4PWJ0_9NEOP</name>
<dbReference type="EMBL" id="GAIX01006703">
    <property type="protein sequence ID" value="JAA85857.1"/>
    <property type="molecule type" value="Transcribed_RNA"/>
</dbReference>
<sequence length="81" mass="9532">MLERAVLDWLHAGRKSLRTQDRCRVLAFPFVKLTKSKSSIYELIKFNSNKLFYIKHHRYFVTQSTFCYLSSVSCGIETIPL</sequence>